<keyword evidence="2 6" id="KW-0479">Metal-binding</keyword>
<dbReference type="PANTHER" id="PTHR11804:SF45">
    <property type="entry name" value="SIMILAR TO OLIGOENDOPEPTIDASE"/>
    <property type="match status" value="1"/>
</dbReference>
<name>A0ABS4G4K3_9CLOT</name>
<accession>A0ABS4G4K3</accession>
<evidence type="ECO:0000256" key="3">
    <source>
        <dbReference type="ARBA" id="ARBA00022801"/>
    </source>
</evidence>
<dbReference type="SUPFAM" id="SSF55486">
    <property type="entry name" value="Metalloproteases ('zincins'), catalytic domain"/>
    <property type="match status" value="1"/>
</dbReference>
<evidence type="ECO:0000256" key="6">
    <source>
        <dbReference type="RuleBase" id="RU368091"/>
    </source>
</evidence>
<comment type="similarity">
    <text evidence="6">Belongs to the peptidase M3B family.</text>
</comment>
<dbReference type="Pfam" id="PF08439">
    <property type="entry name" value="Peptidase_M3_N"/>
    <property type="match status" value="1"/>
</dbReference>
<dbReference type="InterPro" id="IPR013647">
    <property type="entry name" value="OligopepF_N_dom"/>
</dbReference>
<dbReference type="EMBL" id="JAGGKC010000015">
    <property type="protein sequence ID" value="MBP1919482.1"/>
    <property type="molecule type" value="Genomic_DNA"/>
</dbReference>
<dbReference type="InterPro" id="IPR001567">
    <property type="entry name" value="Pept_M3A_M3B_dom"/>
</dbReference>
<comment type="cofactor">
    <cofactor evidence="6">
        <name>Zn(2+)</name>
        <dbReference type="ChEBI" id="CHEBI:29105"/>
    </cofactor>
    <text evidence="6">Binds 1 zinc ion.</text>
</comment>
<reference evidence="9 10" key="1">
    <citation type="submission" date="2021-03" db="EMBL/GenBank/DDBJ databases">
        <title>Genomic Encyclopedia of Type Strains, Phase IV (KMG-IV): sequencing the most valuable type-strain genomes for metagenomic binning, comparative biology and taxonomic classification.</title>
        <authorList>
            <person name="Goeker M."/>
        </authorList>
    </citation>
    <scope>NUCLEOTIDE SEQUENCE [LARGE SCALE GENOMIC DNA]</scope>
    <source>
        <strain evidence="9 10">DSM 6139</strain>
    </source>
</reference>
<evidence type="ECO:0000259" key="8">
    <source>
        <dbReference type="Pfam" id="PF08439"/>
    </source>
</evidence>
<dbReference type="Gene3D" id="1.20.140.70">
    <property type="entry name" value="Oligopeptidase f, N-terminal domain"/>
    <property type="match status" value="1"/>
</dbReference>
<dbReference type="InterPro" id="IPR034009">
    <property type="entry name" value="M3B_PepF_4"/>
</dbReference>
<dbReference type="InterPro" id="IPR045090">
    <property type="entry name" value="Pept_M3A_M3B"/>
</dbReference>
<sequence>MERKLIDRKDAEIALTWDLSSLYDSVESMKSDGDRILSFSRKLEADFQGKLEDSYTINLCLDGLREILPVMNRTGAYSHLKLMADTTDNSSLELKSMVSDALSKARSMLSFIDTEILEADEETIKKAINDSPENRHYLTELLRYKPHILGKEAEKVISSLGTVLEAPYNIYNRAKLADMDFGTFTAGGKEHPLGFVLFENGYEFDTDTETRRAAFRTFSDKLSEYQNTVASVYQTKLSTEKALSEIRGFSSVTESLLFSQKVPREMYDRQIDLIYEKLAPHMRRFARLLKKIHKLDEMRYEDLKLAVDPEFEPGISTAEAKGHLLQGLSVLGSEYAGMIVRAFDERWIDFVQNRGKSTGAFCSSPYGAHPYILISWTERMREVFVLAHELGHAGHFQLSHSMQNVFDSRPSLYFIEAPSTMNEMLMANHLVKSSTDARFRRWVYSTMISRTYYHNFVTHLLEARYQREVYRIVENGGSVTASKLNSIFKEVLQGFWGDSVELTAGSELTWMRQPHYFMGLYPYTYSAGLTIATEVAKRVDGGDSSAIEDWKRTLEAGGTLDPIELAKLAGVDITSDTPLLNTIDRIGFLIGEIERLTEEIETDNLN</sequence>
<keyword evidence="10" id="KW-1185">Reference proteome</keyword>
<protein>
    <recommendedName>
        <fullName evidence="6">Oligopeptidase F</fullName>
        <ecNumber evidence="6">3.4.24.-</ecNumber>
    </recommendedName>
</protein>
<dbReference type="Gene3D" id="1.10.1370.20">
    <property type="entry name" value="Oligoendopeptidase f, C-terminal domain"/>
    <property type="match status" value="1"/>
</dbReference>
<evidence type="ECO:0000256" key="2">
    <source>
        <dbReference type="ARBA" id="ARBA00022723"/>
    </source>
</evidence>
<dbReference type="RefSeq" id="WP_209459679.1">
    <property type="nucleotide sequence ID" value="NZ_JAGGKC010000015.1"/>
</dbReference>
<dbReference type="NCBIfam" id="TIGR00181">
    <property type="entry name" value="pepF"/>
    <property type="match status" value="1"/>
</dbReference>
<keyword evidence="5 6" id="KW-0482">Metalloprotease</keyword>
<evidence type="ECO:0000313" key="9">
    <source>
        <dbReference type="EMBL" id="MBP1919482.1"/>
    </source>
</evidence>
<evidence type="ECO:0000256" key="1">
    <source>
        <dbReference type="ARBA" id="ARBA00022670"/>
    </source>
</evidence>
<feature type="domain" description="Peptidase M3A/M3B catalytic" evidence="7">
    <location>
        <begin position="206"/>
        <end position="583"/>
    </location>
</feature>
<dbReference type="InterPro" id="IPR042088">
    <property type="entry name" value="OligoPept_F_C"/>
</dbReference>
<evidence type="ECO:0000313" key="10">
    <source>
        <dbReference type="Proteomes" id="UP001519271"/>
    </source>
</evidence>
<feature type="domain" description="Oligopeptidase F N-terminal" evidence="8">
    <location>
        <begin position="115"/>
        <end position="181"/>
    </location>
</feature>
<organism evidence="9 10">
    <name type="scientific">Youngiibacter multivorans</name>
    <dbReference type="NCBI Taxonomy" id="937251"/>
    <lineage>
        <taxon>Bacteria</taxon>
        <taxon>Bacillati</taxon>
        <taxon>Bacillota</taxon>
        <taxon>Clostridia</taxon>
        <taxon>Eubacteriales</taxon>
        <taxon>Clostridiaceae</taxon>
        <taxon>Youngiibacter</taxon>
    </lineage>
</organism>
<dbReference type="Pfam" id="PF01432">
    <property type="entry name" value="Peptidase_M3"/>
    <property type="match status" value="1"/>
</dbReference>
<evidence type="ECO:0000259" key="7">
    <source>
        <dbReference type="Pfam" id="PF01432"/>
    </source>
</evidence>
<dbReference type="EC" id="3.4.24.-" evidence="6"/>
<keyword evidence="4 6" id="KW-0862">Zinc</keyword>
<keyword evidence="3 6" id="KW-0378">Hydrolase</keyword>
<dbReference type="PANTHER" id="PTHR11804">
    <property type="entry name" value="PROTEASE M3 THIMET OLIGOPEPTIDASE-RELATED"/>
    <property type="match status" value="1"/>
</dbReference>
<dbReference type="InterPro" id="IPR004438">
    <property type="entry name" value="Peptidase_M3B"/>
</dbReference>
<dbReference type="Proteomes" id="UP001519271">
    <property type="component" value="Unassembled WGS sequence"/>
</dbReference>
<evidence type="ECO:0000256" key="5">
    <source>
        <dbReference type="ARBA" id="ARBA00023049"/>
    </source>
</evidence>
<keyword evidence="1 6" id="KW-0645">Protease</keyword>
<evidence type="ECO:0000256" key="4">
    <source>
        <dbReference type="ARBA" id="ARBA00022833"/>
    </source>
</evidence>
<comment type="function">
    <text evidence="6">Has oligopeptidase activity and degrades a variety of small bioactive peptides.</text>
</comment>
<comment type="caution">
    <text evidence="9">The sequence shown here is derived from an EMBL/GenBank/DDBJ whole genome shotgun (WGS) entry which is preliminary data.</text>
</comment>
<gene>
    <name evidence="9" type="ORF">J2Z34_001971</name>
</gene>
<proteinExistence type="inferred from homology"/>
<dbReference type="CDD" id="cd09609">
    <property type="entry name" value="M3B_PepF"/>
    <property type="match status" value="1"/>
</dbReference>